<evidence type="ECO:0000256" key="1">
    <source>
        <dbReference type="SAM" id="Coils"/>
    </source>
</evidence>
<dbReference type="eggNOG" id="ENOG502R68S">
    <property type="taxonomic scope" value="Eukaryota"/>
</dbReference>
<sequence>MMNDEWGDTLSAEEGVPDGDRNTADVPLKSASPNTGTQRRRNLNPMDHWRNRDMSERSRRRRKQLLIAFVIACVVTGISLLCASLRKVSSVELGVKYDKYKKQLNDAAENGGLFFGPPGFRFIKFPSTYITVDLDGRTCVSLDGLLVVFSATFQYQIREADISQAITKYRDFEKWAQITEQSALSAVHHSCSKFGVTEFQNKRGVIQSVMLQDTKEKLEGVHAHAVSLQLTYVKLPSEYNSAVAEKQAAEEDISLAKAQRKQETTMASTGLLKARKEAEKIKDTAQNEAELLITEARLKAEETLFSFEKEAEALVEVKERLNLTTEGVLAYLANKLLAEADTLKVTTGEPAKLSRKDEL</sequence>
<feature type="region of interest" description="Disordered" evidence="2">
    <location>
        <begin position="1"/>
        <end position="56"/>
    </location>
</feature>
<protein>
    <recommendedName>
        <fullName evidence="4">Band 7 domain-containing protein</fullName>
    </recommendedName>
</protein>
<evidence type="ECO:0000313" key="5">
    <source>
        <dbReference type="EMBL" id="EJK75856.1"/>
    </source>
</evidence>
<accession>K0TM37</accession>
<gene>
    <name evidence="5" type="ORF">THAOC_02408</name>
</gene>
<dbReference type="Pfam" id="PF01145">
    <property type="entry name" value="Band_7"/>
    <property type="match status" value="1"/>
</dbReference>
<keyword evidence="6" id="KW-1185">Reference proteome</keyword>
<dbReference type="InterPro" id="IPR036013">
    <property type="entry name" value="Band_7/SPFH_dom_sf"/>
</dbReference>
<feature type="coiled-coil region" evidence="1">
    <location>
        <begin position="239"/>
        <end position="295"/>
    </location>
</feature>
<dbReference type="Proteomes" id="UP000266841">
    <property type="component" value="Unassembled WGS sequence"/>
</dbReference>
<dbReference type="PANTHER" id="PTHR42911:SF1">
    <property type="entry name" value="MODULATOR OF FTSH PROTEASE HFLC"/>
    <property type="match status" value="1"/>
</dbReference>
<evidence type="ECO:0000313" key="6">
    <source>
        <dbReference type="Proteomes" id="UP000266841"/>
    </source>
</evidence>
<dbReference type="AlphaFoldDB" id="K0TM37"/>
<feature type="compositionally biased region" description="Basic and acidic residues" evidence="2">
    <location>
        <begin position="47"/>
        <end position="56"/>
    </location>
</feature>
<dbReference type="Gene3D" id="3.30.479.30">
    <property type="entry name" value="Band 7 domain"/>
    <property type="match status" value="1"/>
</dbReference>
<feature type="domain" description="Band 7" evidence="4">
    <location>
        <begin position="88"/>
        <end position="262"/>
    </location>
</feature>
<dbReference type="PANTHER" id="PTHR42911">
    <property type="entry name" value="MODULATOR OF FTSH PROTEASE HFLC"/>
    <property type="match status" value="1"/>
</dbReference>
<dbReference type="InterPro" id="IPR001107">
    <property type="entry name" value="Band_7"/>
</dbReference>
<name>K0TM37_THAOC</name>
<keyword evidence="3" id="KW-0812">Transmembrane</keyword>
<comment type="caution">
    <text evidence="5">The sequence shown here is derived from an EMBL/GenBank/DDBJ whole genome shotgun (WGS) entry which is preliminary data.</text>
</comment>
<dbReference type="OMA" id="AEASCHW"/>
<keyword evidence="3" id="KW-0472">Membrane</keyword>
<organism evidence="5 6">
    <name type="scientific">Thalassiosira oceanica</name>
    <name type="common">Marine diatom</name>
    <dbReference type="NCBI Taxonomy" id="159749"/>
    <lineage>
        <taxon>Eukaryota</taxon>
        <taxon>Sar</taxon>
        <taxon>Stramenopiles</taxon>
        <taxon>Ochrophyta</taxon>
        <taxon>Bacillariophyta</taxon>
        <taxon>Coscinodiscophyceae</taxon>
        <taxon>Thalassiosirophycidae</taxon>
        <taxon>Thalassiosirales</taxon>
        <taxon>Thalassiosiraceae</taxon>
        <taxon>Thalassiosira</taxon>
    </lineage>
</organism>
<dbReference type="EMBL" id="AGNL01002688">
    <property type="protein sequence ID" value="EJK75856.1"/>
    <property type="molecule type" value="Genomic_DNA"/>
</dbReference>
<evidence type="ECO:0000259" key="4">
    <source>
        <dbReference type="Pfam" id="PF01145"/>
    </source>
</evidence>
<feature type="transmembrane region" description="Helical" evidence="3">
    <location>
        <begin position="65"/>
        <end position="86"/>
    </location>
</feature>
<dbReference type="SUPFAM" id="SSF117892">
    <property type="entry name" value="Band 7/SPFH domain"/>
    <property type="match status" value="1"/>
</dbReference>
<keyword evidence="1" id="KW-0175">Coiled coil</keyword>
<reference evidence="5 6" key="1">
    <citation type="journal article" date="2012" name="Genome Biol.">
        <title>Genome and low-iron response of an oceanic diatom adapted to chronic iron limitation.</title>
        <authorList>
            <person name="Lommer M."/>
            <person name="Specht M."/>
            <person name="Roy A.S."/>
            <person name="Kraemer L."/>
            <person name="Andreson R."/>
            <person name="Gutowska M.A."/>
            <person name="Wolf J."/>
            <person name="Bergner S.V."/>
            <person name="Schilhabel M.B."/>
            <person name="Klostermeier U.C."/>
            <person name="Beiko R.G."/>
            <person name="Rosenstiel P."/>
            <person name="Hippler M."/>
            <person name="Laroche J."/>
        </authorList>
    </citation>
    <scope>NUCLEOTIDE SEQUENCE [LARGE SCALE GENOMIC DNA]</scope>
    <source>
        <strain evidence="5 6">CCMP1005</strain>
    </source>
</reference>
<evidence type="ECO:0000256" key="2">
    <source>
        <dbReference type="SAM" id="MobiDB-lite"/>
    </source>
</evidence>
<keyword evidence="3" id="KW-1133">Transmembrane helix</keyword>
<proteinExistence type="predicted"/>
<dbReference type="OrthoDB" id="190994at2759"/>
<evidence type="ECO:0000256" key="3">
    <source>
        <dbReference type="SAM" id="Phobius"/>
    </source>
</evidence>